<comment type="caution">
    <text evidence="2">The sequence shown here is derived from an EMBL/GenBank/DDBJ whole genome shotgun (WGS) entry which is preliminary data.</text>
</comment>
<name>A0AAV8U730_9ROSI</name>
<proteinExistence type="predicted"/>
<reference evidence="2 3" key="1">
    <citation type="submission" date="2021-09" db="EMBL/GenBank/DDBJ databases">
        <title>Genomic insights and catalytic innovation underlie evolution of tropane alkaloids biosynthesis.</title>
        <authorList>
            <person name="Wang Y.-J."/>
            <person name="Tian T."/>
            <person name="Huang J.-P."/>
            <person name="Huang S.-X."/>
        </authorList>
    </citation>
    <scope>NUCLEOTIDE SEQUENCE [LARGE SCALE GENOMIC DNA]</scope>
    <source>
        <strain evidence="2">KIB-2018</strain>
        <tissue evidence="2">Leaf</tissue>
    </source>
</reference>
<dbReference type="AlphaFoldDB" id="A0AAV8U730"/>
<sequence>MESSGTEFPGFQASFHKDEFEYRRVLSRLQMQAPRPLQIKSNTKLGFNGDPEASSSTSMAPTSSFNPFYHNKDPIPLLSPLVLPSLFDHAFSQQENTATSR</sequence>
<evidence type="ECO:0000256" key="1">
    <source>
        <dbReference type="SAM" id="MobiDB-lite"/>
    </source>
</evidence>
<evidence type="ECO:0000313" key="3">
    <source>
        <dbReference type="Proteomes" id="UP001159364"/>
    </source>
</evidence>
<organism evidence="2 3">
    <name type="scientific">Erythroxylum novogranatense</name>
    <dbReference type="NCBI Taxonomy" id="1862640"/>
    <lineage>
        <taxon>Eukaryota</taxon>
        <taxon>Viridiplantae</taxon>
        <taxon>Streptophyta</taxon>
        <taxon>Embryophyta</taxon>
        <taxon>Tracheophyta</taxon>
        <taxon>Spermatophyta</taxon>
        <taxon>Magnoliopsida</taxon>
        <taxon>eudicotyledons</taxon>
        <taxon>Gunneridae</taxon>
        <taxon>Pentapetalae</taxon>
        <taxon>rosids</taxon>
        <taxon>fabids</taxon>
        <taxon>Malpighiales</taxon>
        <taxon>Erythroxylaceae</taxon>
        <taxon>Erythroxylum</taxon>
    </lineage>
</organism>
<feature type="compositionally biased region" description="Low complexity" evidence="1">
    <location>
        <begin position="53"/>
        <end position="64"/>
    </location>
</feature>
<dbReference type="Proteomes" id="UP001159364">
    <property type="component" value="Linkage Group LG01"/>
</dbReference>
<evidence type="ECO:0000313" key="2">
    <source>
        <dbReference type="EMBL" id="KAJ8774706.1"/>
    </source>
</evidence>
<accession>A0AAV8U730</accession>
<dbReference type="EMBL" id="JAIWQS010000001">
    <property type="protein sequence ID" value="KAJ8774706.1"/>
    <property type="molecule type" value="Genomic_DNA"/>
</dbReference>
<protein>
    <submittedName>
        <fullName evidence="2">Uncharacterized protein</fullName>
    </submittedName>
</protein>
<feature type="region of interest" description="Disordered" evidence="1">
    <location>
        <begin position="31"/>
        <end position="65"/>
    </location>
</feature>
<keyword evidence="3" id="KW-1185">Reference proteome</keyword>
<gene>
    <name evidence="2" type="ORF">K2173_017152</name>
</gene>